<feature type="transmembrane region" description="Helical" evidence="6">
    <location>
        <begin position="316"/>
        <end position="334"/>
    </location>
</feature>
<keyword evidence="5 6" id="KW-0472">Membrane</keyword>
<keyword evidence="8" id="KW-1185">Reference proteome</keyword>
<dbReference type="RefSeq" id="WP_265282298.1">
    <property type="nucleotide sequence ID" value="NZ_QZCW01000002.1"/>
</dbReference>
<dbReference type="PANTHER" id="PTHR32196">
    <property type="entry name" value="ABC TRANSPORTER PERMEASE PROTEIN YPHD-RELATED-RELATED"/>
    <property type="match status" value="1"/>
</dbReference>
<comment type="caution">
    <text evidence="7">The sequence shown here is derived from an EMBL/GenBank/DDBJ whole genome shotgun (WGS) entry which is preliminary data.</text>
</comment>
<keyword evidence="3 6" id="KW-0812">Transmembrane</keyword>
<evidence type="ECO:0000313" key="7">
    <source>
        <dbReference type="EMBL" id="MCW5321763.1"/>
    </source>
</evidence>
<dbReference type="CDD" id="cd06579">
    <property type="entry name" value="TM_PBP1_transp_AraH_like"/>
    <property type="match status" value="1"/>
</dbReference>
<evidence type="ECO:0000256" key="2">
    <source>
        <dbReference type="ARBA" id="ARBA00022475"/>
    </source>
</evidence>
<comment type="subcellular location">
    <subcellularLocation>
        <location evidence="1">Cell membrane</location>
        <topology evidence="1">Multi-pass membrane protein</topology>
    </subcellularLocation>
</comment>
<evidence type="ECO:0000313" key="8">
    <source>
        <dbReference type="Proteomes" id="UP001208935"/>
    </source>
</evidence>
<feature type="transmembrane region" description="Helical" evidence="6">
    <location>
        <begin position="237"/>
        <end position="255"/>
    </location>
</feature>
<keyword evidence="4 6" id="KW-1133">Transmembrane helix</keyword>
<feature type="transmembrane region" description="Helical" evidence="6">
    <location>
        <begin position="26"/>
        <end position="46"/>
    </location>
</feature>
<proteinExistence type="predicted"/>
<evidence type="ECO:0000256" key="3">
    <source>
        <dbReference type="ARBA" id="ARBA00022692"/>
    </source>
</evidence>
<feature type="transmembrane region" description="Helical" evidence="6">
    <location>
        <begin position="184"/>
        <end position="207"/>
    </location>
</feature>
<organism evidence="7 8">
    <name type="scientific">Verminephrobacter aporrectodeae subsp. tuberculatae</name>
    <dbReference type="NCBI Taxonomy" id="1110392"/>
    <lineage>
        <taxon>Bacteria</taxon>
        <taxon>Pseudomonadati</taxon>
        <taxon>Pseudomonadota</taxon>
        <taxon>Betaproteobacteria</taxon>
        <taxon>Burkholderiales</taxon>
        <taxon>Comamonadaceae</taxon>
        <taxon>Verminephrobacter</taxon>
    </lineage>
</organism>
<evidence type="ECO:0000256" key="5">
    <source>
        <dbReference type="ARBA" id="ARBA00023136"/>
    </source>
</evidence>
<dbReference type="InterPro" id="IPR001851">
    <property type="entry name" value="ABC_transp_permease"/>
</dbReference>
<dbReference type="Pfam" id="PF02653">
    <property type="entry name" value="BPD_transp_2"/>
    <property type="match status" value="1"/>
</dbReference>
<protein>
    <submittedName>
        <fullName evidence="7">ABC transporter permease</fullName>
    </submittedName>
</protein>
<evidence type="ECO:0000256" key="6">
    <source>
        <dbReference type="SAM" id="Phobius"/>
    </source>
</evidence>
<keyword evidence="2" id="KW-1003">Cell membrane</keyword>
<feature type="transmembrane region" description="Helical" evidence="6">
    <location>
        <begin position="115"/>
        <end position="135"/>
    </location>
</feature>
<name>A0ABT3KTV5_9BURK</name>
<evidence type="ECO:0000256" key="4">
    <source>
        <dbReference type="ARBA" id="ARBA00022989"/>
    </source>
</evidence>
<gene>
    <name evidence="7" type="ORF">D5039_11545</name>
</gene>
<evidence type="ECO:0000256" key="1">
    <source>
        <dbReference type="ARBA" id="ARBA00004651"/>
    </source>
</evidence>
<dbReference type="Proteomes" id="UP001208935">
    <property type="component" value="Unassembled WGS sequence"/>
</dbReference>
<feature type="transmembrane region" description="Helical" evidence="6">
    <location>
        <begin position="66"/>
        <end position="84"/>
    </location>
</feature>
<sequence>MRPAPPLNPSAAPPSRAARLLNPCRVLFLRLGVLPFMLLIACVVFSTLSEQFLSGHNLTNLLRQSVYLILVALGQMLALVTGGFDLSVGTVMAITSVVSALVMQSLGVALPDAAWLVIAAGCACGLLAGLALGLVNGMGVALVGVSPFIMTLGVQSIGFGIALFLTGGVPVSGLPGEFSELFGFGSWLGVPVPVLVTAVCVVGMGVLMRRLPIGTHLLAVGGNAKAAALSGIDTRRVLLVAYLLCSALAAISGLLLTARVETGEANLGGSVALESIAACVIAGVSLRGGVGRVSNVVLGAIFIGLVQNGMNLANVGSYLQMVVLGALLIVAVVADQIRHRMVLPG</sequence>
<dbReference type="EMBL" id="QZCW01000002">
    <property type="protein sequence ID" value="MCW5321763.1"/>
    <property type="molecule type" value="Genomic_DNA"/>
</dbReference>
<feature type="transmembrane region" description="Helical" evidence="6">
    <location>
        <begin position="91"/>
        <end position="109"/>
    </location>
</feature>
<reference evidence="8" key="1">
    <citation type="submission" date="2023-07" db="EMBL/GenBank/DDBJ databases">
        <title>Verminephrobacter genomes.</title>
        <authorList>
            <person name="Lund M.B."/>
        </authorList>
    </citation>
    <scope>NUCLEOTIDE SEQUENCE [LARGE SCALE GENOMIC DNA]</scope>
    <source>
        <strain evidence="8">AtM5-05</strain>
    </source>
</reference>
<feature type="transmembrane region" description="Helical" evidence="6">
    <location>
        <begin position="267"/>
        <end position="286"/>
    </location>
</feature>
<feature type="transmembrane region" description="Helical" evidence="6">
    <location>
        <begin position="142"/>
        <end position="164"/>
    </location>
</feature>
<accession>A0ABT3KTV5</accession>